<dbReference type="Proteomes" id="UP000257039">
    <property type="component" value="Unassembled WGS sequence"/>
</dbReference>
<protein>
    <recommendedName>
        <fullName evidence="7">Phage tail tape measure protein</fullName>
    </recommendedName>
</protein>
<dbReference type="RefSeq" id="WP_094789696.1">
    <property type="nucleotide sequence ID" value="NZ_NDXW01000004.1"/>
</dbReference>
<feature type="region of interest" description="Disordered" evidence="2">
    <location>
        <begin position="563"/>
        <end position="586"/>
    </location>
</feature>
<evidence type="ECO:0000313" key="6">
    <source>
        <dbReference type="Proteomes" id="UP000257039"/>
    </source>
</evidence>
<keyword evidence="1" id="KW-0175">Coiled coil</keyword>
<keyword evidence="3" id="KW-1133">Transmembrane helix</keyword>
<keyword evidence="6" id="KW-1185">Reference proteome</keyword>
<dbReference type="PANTHER" id="PTHR37813">
    <property type="entry name" value="FELS-2 PROPHAGE PROTEIN"/>
    <property type="match status" value="1"/>
</dbReference>
<comment type="caution">
    <text evidence="5">The sequence shown here is derived from an EMBL/GenBank/DDBJ whole genome shotgun (WGS) entry which is preliminary data.</text>
</comment>
<feature type="compositionally biased region" description="Basic residues" evidence="2">
    <location>
        <begin position="570"/>
        <end position="579"/>
    </location>
</feature>
<evidence type="ECO:0008006" key="7">
    <source>
        <dbReference type="Google" id="ProtNLM"/>
    </source>
</evidence>
<sequence length="712" mass="79035">MSKLALNIAIGAFLDKSLGKSIKKSQASAAKLGKAYRETNKQLAAVKDLNKYKNKLAELKTKQANTTQSSHRLAEGIKNVERQYRSAKRSAKKYGIEINNVAKAQKKLQRKAALQKFGNKMMPGLGKAATGLKRGAGIAAGGITGLFGLSAWTANRLDPIAKTADKLGIGIEALQEFQYAAERSGLSVKQFNVGTQRMVRRVAEAAKGTGTAKGALQELGLNAQWLGKLKPEQQLDQVAEALSQVKNQNDRVRLAMKLFDSEGVGMVNMLKDGRKGLQQLRADARATGNVLKEKAARDAENFNDALLDAQMAMGGIKNTIGAAMMPAFTGLMRNFKTWIVNYQPQIQAFAKSISSRFKSWAKNVYALGQGFFKVTGIISSFISTTIGWKNLGYILAGLMGVKLFMSIMTFGKAVLSLIPIIKAVGAAFLMNPIGLAVTAIAGGAALIITYWEPIKGFFSGVWDSVKGYFSQFWDWAKNVFFSYSPLGILIKNWEPVSSFFSETWDNIKGMFTGAWDLIKGIFNKSPIGMLLKHWKPGFDWLASKFSWIKDVISSVFDWFGDDEDEDKSDKKKAKPKPQRKPSSYIAQQYRGRSRGINYGVRPHLMSNHRYHYPLSTKTQNPLKESGRVMSLAKARNNEKIQDQLQQRRHQQIKIQNQSRTQVNAPITIHAQPGQSSEDLAKRVREELERREFEAQSEQRAALYDQDGLANAY</sequence>
<keyword evidence="3" id="KW-0472">Membrane</keyword>
<gene>
    <name evidence="5" type="ORF">B9G39_27125</name>
    <name evidence="4" type="ORF">B9G39_27655</name>
</gene>
<reference evidence="5 6" key="1">
    <citation type="submission" date="2017-04" db="EMBL/GenBank/DDBJ databases">
        <title>Draft genome sequence of Zooshikella ganghwensis VG4 isolated from Red Sea sediments.</title>
        <authorList>
            <person name="Rehman Z."/>
            <person name="Alam I."/>
            <person name="Kamau A."/>
            <person name="Bajic V."/>
            <person name="Leiknes T."/>
        </authorList>
    </citation>
    <scope>NUCLEOTIDE SEQUENCE [LARGE SCALE GENOMIC DNA]</scope>
    <source>
        <strain evidence="5 6">VG4</strain>
    </source>
</reference>
<feature type="coiled-coil region" evidence="1">
    <location>
        <begin position="49"/>
        <end position="97"/>
    </location>
</feature>
<evidence type="ECO:0000256" key="1">
    <source>
        <dbReference type="SAM" id="Coils"/>
    </source>
</evidence>
<evidence type="ECO:0000256" key="3">
    <source>
        <dbReference type="SAM" id="Phobius"/>
    </source>
</evidence>
<proteinExistence type="predicted"/>
<evidence type="ECO:0000313" key="4">
    <source>
        <dbReference type="EMBL" id="RDH41642.1"/>
    </source>
</evidence>
<keyword evidence="3" id="KW-0812">Transmembrane</keyword>
<dbReference type="EMBL" id="NDXW01000004">
    <property type="protein sequence ID" value="RDH41734.1"/>
    <property type="molecule type" value="Genomic_DNA"/>
</dbReference>
<organism evidence="5 6">
    <name type="scientific">Zooshikella ganghwensis</name>
    <dbReference type="NCBI Taxonomy" id="202772"/>
    <lineage>
        <taxon>Bacteria</taxon>
        <taxon>Pseudomonadati</taxon>
        <taxon>Pseudomonadota</taxon>
        <taxon>Gammaproteobacteria</taxon>
        <taxon>Oceanospirillales</taxon>
        <taxon>Zooshikellaceae</taxon>
        <taxon>Zooshikella</taxon>
    </lineage>
</organism>
<evidence type="ECO:0000313" key="5">
    <source>
        <dbReference type="EMBL" id="RDH41734.1"/>
    </source>
</evidence>
<feature type="transmembrane region" description="Helical" evidence="3">
    <location>
        <begin position="391"/>
        <end position="415"/>
    </location>
</feature>
<dbReference type="EMBL" id="NDXW01000006">
    <property type="protein sequence ID" value="RDH41642.1"/>
    <property type="molecule type" value="Genomic_DNA"/>
</dbReference>
<accession>A0A4P9VH79</accession>
<evidence type="ECO:0000256" key="2">
    <source>
        <dbReference type="SAM" id="MobiDB-lite"/>
    </source>
</evidence>
<feature type="transmembrane region" description="Helical" evidence="3">
    <location>
        <begin position="427"/>
        <end position="451"/>
    </location>
</feature>
<dbReference type="AlphaFoldDB" id="A0A4P9VH79"/>
<name>A0A4P9VH79_9GAMM</name>
<dbReference type="PANTHER" id="PTHR37813:SF1">
    <property type="entry name" value="FELS-2 PROPHAGE PROTEIN"/>
    <property type="match status" value="1"/>
</dbReference>